<dbReference type="Pfam" id="PF04194">
    <property type="entry name" value="PDCD2_C"/>
    <property type="match status" value="1"/>
</dbReference>
<evidence type="ECO:0000313" key="7">
    <source>
        <dbReference type="RefSeq" id="XP_007439549.1"/>
    </source>
</evidence>
<dbReference type="InterPro" id="IPR002893">
    <property type="entry name" value="Znf_MYND"/>
</dbReference>
<dbReference type="PANTHER" id="PTHR12298">
    <property type="entry name" value="PCDC2 PROGRAMMED CELL DEATH PROTEIN 2 -RELATED"/>
    <property type="match status" value="1"/>
</dbReference>
<evidence type="ECO:0000256" key="3">
    <source>
        <dbReference type="ARBA" id="ARBA00022833"/>
    </source>
</evidence>
<name>A0A9F2R9K2_PYTBI</name>
<keyword evidence="3" id="KW-0862">Zinc</keyword>
<dbReference type="Proteomes" id="UP000695026">
    <property type="component" value="Unplaced"/>
</dbReference>
<evidence type="ECO:0000256" key="2">
    <source>
        <dbReference type="ARBA" id="ARBA00022771"/>
    </source>
</evidence>
<evidence type="ECO:0000259" key="5">
    <source>
        <dbReference type="PROSITE" id="PS50865"/>
    </source>
</evidence>
<dbReference type="PROSITE" id="PS50865">
    <property type="entry name" value="ZF_MYND_2"/>
    <property type="match status" value="1"/>
</dbReference>
<dbReference type="Pfam" id="PF01753">
    <property type="entry name" value="zf-MYND"/>
    <property type="match status" value="1"/>
</dbReference>
<dbReference type="InterPro" id="IPR007320">
    <property type="entry name" value="PDCD2_C"/>
</dbReference>
<sequence length="360" mass="40648">MCSPQVELGFVEEAAPWRLRSEQFPCKVGGRPAWLGEAGLPGPSELRCGVCGQPCAFLLQLYAPAQERPGAFHRPLFLFGCRRPSCYRPAGPAPGSLRVFRNQLPRKNDTYSYNPPPEEPPLEELPSVNLQLKCGAMLCRVCGCLGPKACSKCHKAHYCSKDHQIRDWKAGHKVSCLQSEDMNIVIPDHEFLFPEYEIVREHEELDSAAVSYTEQEDLDKNEEAATTGNLDEASEFLEELSLETMAKHETQEDRIFQMFKERISLEPEQVIRYCRNGEGPIWISGINIPQDTDIPHCQCGSKRVFEFQVMPQLLAHLNVDSLGESIDWGILAIYTCAENCNLGNHYAEEFIWKQDISNSV</sequence>
<gene>
    <name evidence="7" type="primary">PDCD2</name>
</gene>
<dbReference type="OrthoDB" id="443682at2759"/>
<protein>
    <submittedName>
        <fullName evidence="7">Programmed cell death protein 2</fullName>
    </submittedName>
</protein>
<accession>A0A9F2R9K2</accession>
<evidence type="ECO:0000256" key="4">
    <source>
        <dbReference type="PROSITE-ProRule" id="PRU00134"/>
    </source>
</evidence>
<feature type="domain" description="MYND-type" evidence="5">
    <location>
        <begin position="139"/>
        <end position="176"/>
    </location>
</feature>
<evidence type="ECO:0000313" key="6">
    <source>
        <dbReference type="Proteomes" id="UP000695026"/>
    </source>
</evidence>
<keyword evidence="2 4" id="KW-0863">Zinc-finger</keyword>
<evidence type="ECO:0000256" key="1">
    <source>
        <dbReference type="ARBA" id="ARBA00022723"/>
    </source>
</evidence>
<dbReference type="PANTHER" id="PTHR12298:SF4">
    <property type="entry name" value="PROGRAMMED CELL DEATH PROTEIN 2"/>
    <property type="match status" value="1"/>
</dbReference>
<dbReference type="SUPFAM" id="SSF144232">
    <property type="entry name" value="HIT/MYND zinc finger-like"/>
    <property type="match status" value="1"/>
</dbReference>
<proteinExistence type="predicted"/>
<dbReference type="GO" id="GO:0008270">
    <property type="term" value="F:zinc ion binding"/>
    <property type="evidence" value="ECO:0007669"/>
    <property type="project" value="UniProtKB-KW"/>
</dbReference>
<dbReference type="CTD" id="5134"/>
<organism evidence="6 7">
    <name type="scientific">Python bivittatus</name>
    <name type="common">Burmese python</name>
    <name type="synonym">Python molurus bivittatus</name>
    <dbReference type="NCBI Taxonomy" id="176946"/>
    <lineage>
        <taxon>Eukaryota</taxon>
        <taxon>Metazoa</taxon>
        <taxon>Chordata</taxon>
        <taxon>Craniata</taxon>
        <taxon>Vertebrata</taxon>
        <taxon>Euteleostomi</taxon>
        <taxon>Lepidosauria</taxon>
        <taxon>Squamata</taxon>
        <taxon>Bifurcata</taxon>
        <taxon>Unidentata</taxon>
        <taxon>Episquamata</taxon>
        <taxon>Toxicofera</taxon>
        <taxon>Serpentes</taxon>
        <taxon>Henophidia</taxon>
        <taxon>Pythonidae</taxon>
        <taxon>Python</taxon>
    </lineage>
</organism>
<dbReference type="KEGG" id="pbi:103063678"/>
<dbReference type="Gene3D" id="6.10.140.2220">
    <property type="match status" value="1"/>
</dbReference>
<dbReference type="RefSeq" id="XP_007439549.1">
    <property type="nucleotide sequence ID" value="XM_007439487.3"/>
</dbReference>
<dbReference type="OMA" id="HQVIRYS"/>
<dbReference type="AlphaFoldDB" id="A0A9F2R9K2"/>
<dbReference type="GO" id="GO:0005634">
    <property type="term" value="C:nucleus"/>
    <property type="evidence" value="ECO:0007669"/>
    <property type="project" value="TreeGrafter"/>
</dbReference>
<reference evidence="7" key="1">
    <citation type="submission" date="2025-08" db="UniProtKB">
        <authorList>
            <consortium name="RefSeq"/>
        </authorList>
    </citation>
    <scope>IDENTIFICATION</scope>
    <source>
        <tissue evidence="7">Liver</tissue>
    </source>
</reference>
<keyword evidence="6" id="KW-1185">Reference proteome</keyword>
<dbReference type="GO" id="GO:0005737">
    <property type="term" value="C:cytoplasm"/>
    <property type="evidence" value="ECO:0007669"/>
    <property type="project" value="InterPro"/>
</dbReference>
<dbReference type="GeneID" id="103063678"/>
<keyword evidence="1" id="KW-0479">Metal-binding</keyword>